<dbReference type="Gene3D" id="1.10.3090.10">
    <property type="entry name" value="cca-adding enzyme, domain 2"/>
    <property type="match status" value="1"/>
</dbReference>
<dbReference type="EC" id="2.7.7.19" evidence="7"/>
<comment type="catalytic activity">
    <reaction evidence="7">
        <text>RNA(n) + ATP = RNA(n)-3'-adenine ribonucleotide + diphosphate</text>
        <dbReference type="Rhea" id="RHEA:11332"/>
        <dbReference type="Rhea" id="RHEA-COMP:14527"/>
        <dbReference type="Rhea" id="RHEA-COMP:17347"/>
        <dbReference type="ChEBI" id="CHEBI:30616"/>
        <dbReference type="ChEBI" id="CHEBI:33019"/>
        <dbReference type="ChEBI" id="CHEBI:140395"/>
        <dbReference type="ChEBI" id="CHEBI:173115"/>
        <dbReference type="EC" id="2.7.7.19"/>
    </reaction>
</comment>
<evidence type="ECO:0000313" key="13">
    <source>
        <dbReference type="EMBL" id="RFF29614.1"/>
    </source>
</evidence>
<dbReference type="CDD" id="cd05398">
    <property type="entry name" value="NT_ClassII-CCAase"/>
    <property type="match status" value="1"/>
</dbReference>
<comment type="caution">
    <text evidence="13">The sequence shown here is derived from an EMBL/GenBank/DDBJ whole genome shotgun (WGS) entry which is preliminary data.</text>
</comment>
<feature type="domain" description="tRNA nucleotidyltransferase/poly(A) polymerase RNA and SrmB- binding" evidence="12">
    <location>
        <begin position="194"/>
        <end position="252"/>
    </location>
</feature>
<feature type="active site" evidence="7">
    <location>
        <position position="58"/>
    </location>
</feature>
<dbReference type="InterPro" id="IPR002646">
    <property type="entry name" value="PolA_pol_head_dom"/>
</dbReference>
<dbReference type="Gene3D" id="3.30.460.10">
    <property type="entry name" value="Beta Polymerase, domain 2"/>
    <property type="match status" value="1"/>
</dbReference>
<evidence type="ECO:0000256" key="2">
    <source>
        <dbReference type="ARBA" id="ARBA00022679"/>
    </source>
</evidence>
<dbReference type="Pfam" id="PF12627">
    <property type="entry name" value="PolyA_pol_RNAbd"/>
    <property type="match status" value="1"/>
</dbReference>
<dbReference type="GO" id="GO:0043633">
    <property type="term" value="P:polyadenylation-dependent RNA catabolic process"/>
    <property type="evidence" value="ECO:0007669"/>
    <property type="project" value="InterPro"/>
</dbReference>
<keyword evidence="4 7" id="KW-0067">ATP-binding</keyword>
<evidence type="ECO:0000313" key="14">
    <source>
        <dbReference type="Proteomes" id="UP000260351"/>
    </source>
</evidence>
<dbReference type="EMBL" id="QUZK01000044">
    <property type="protein sequence ID" value="RFF29614.1"/>
    <property type="molecule type" value="Genomic_DNA"/>
</dbReference>
<dbReference type="GO" id="GO:1990817">
    <property type="term" value="F:poly(A) RNA polymerase activity"/>
    <property type="evidence" value="ECO:0007669"/>
    <property type="project" value="UniProtKB-UniRule"/>
</dbReference>
<evidence type="ECO:0000259" key="12">
    <source>
        <dbReference type="Pfam" id="PF12627"/>
    </source>
</evidence>
<gene>
    <name evidence="7 13" type="primary">pcnB</name>
    <name evidence="13" type="ORF">DZC52_12035</name>
</gene>
<dbReference type="Proteomes" id="UP000260351">
    <property type="component" value="Unassembled WGS sequence"/>
</dbReference>
<dbReference type="GO" id="GO:0003723">
    <property type="term" value="F:RNA binding"/>
    <property type="evidence" value="ECO:0007669"/>
    <property type="project" value="UniProtKB-UniRule"/>
</dbReference>
<keyword evidence="14" id="KW-1185">Reference proteome</keyword>
<dbReference type="Pfam" id="PF01743">
    <property type="entry name" value="PolyA_pol"/>
    <property type="match status" value="1"/>
</dbReference>
<evidence type="ECO:0000256" key="7">
    <source>
        <dbReference type="HAMAP-Rule" id="MF_00957"/>
    </source>
</evidence>
<comment type="function">
    <text evidence="7">Adds poly(A) tail to the 3' end of many RNAs, which usually targets these RNAs for decay. Plays a significant role in the global control of gene expression, through influencing the rate of transcript degradation, and in the general RNA quality control.</text>
</comment>
<dbReference type="PANTHER" id="PTHR43051:SF1">
    <property type="entry name" value="POLYNUCLEOTIDE ADENYLYLTRANSFERASE FAMILY PROTEIN"/>
    <property type="match status" value="1"/>
</dbReference>
<evidence type="ECO:0000256" key="4">
    <source>
        <dbReference type="ARBA" id="ARBA00022840"/>
    </source>
</evidence>
<sequence length="425" mass="48901">MSEKASIIPEKRHGIRPDRVSANARKVVERLQEAGYLAYIVGGSIRDLVLGYDPKDFDVATDATPEQVNEVFRSARLIGRRFRLAHVRFGREIIEVATFRGTGEGGDDEHREVEQGRLVRDNVWGSEEEDARRRDFTINALMYDPETATIRDYVDGYDDLVKRRLRLIGDPVTRYREDPVRLLRAVRFKVKLDLELDPPTAGPIPEMADLLHDIPPARLFEEILKLLMGGRAWETYRALVRFNLWEPLFPNLFDDPSKPPVLVEQALKNTDQRVAEGKPVTPAFLFAAFLWRRVEVRAEELIAEGLPPVEALAAAGEEAIVAQGERVAIHRRFSSMAKDIWCLQPRFEKRRGKRAQRLASERRFRAAYDFLLLRAMEDPDLQDLADWWTAFQEVDGDERHEMTRAAPGKGKAKRRRPRRRKKATS</sequence>
<evidence type="ECO:0000256" key="1">
    <source>
        <dbReference type="ARBA" id="ARBA00022664"/>
    </source>
</evidence>
<dbReference type="Pfam" id="PF12626">
    <property type="entry name" value="PolyA_pol_arg_C"/>
    <property type="match status" value="1"/>
</dbReference>
<evidence type="ECO:0000259" key="11">
    <source>
        <dbReference type="Pfam" id="PF12626"/>
    </source>
</evidence>
<dbReference type="SUPFAM" id="SSF81301">
    <property type="entry name" value="Nucleotidyltransferase"/>
    <property type="match status" value="1"/>
</dbReference>
<feature type="compositionally biased region" description="Basic residues" evidence="9">
    <location>
        <begin position="410"/>
        <end position="425"/>
    </location>
</feature>
<dbReference type="PANTHER" id="PTHR43051">
    <property type="entry name" value="POLYNUCLEOTIDE ADENYLYLTRANSFERASE FAMILY PROTEIN"/>
    <property type="match status" value="1"/>
</dbReference>
<evidence type="ECO:0000256" key="3">
    <source>
        <dbReference type="ARBA" id="ARBA00022741"/>
    </source>
</evidence>
<feature type="domain" description="Polymerase A arginine-rich C-terminal" evidence="11">
    <location>
        <begin position="304"/>
        <end position="421"/>
    </location>
</feature>
<feature type="region of interest" description="Disordered" evidence="9">
    <location>
        <begin position="398"/>
        <end position="425"/>
    </location>
</feature>
<keyword evidence="6 7" id="KW-0804">Transcription</keyword>
<feature type="domain" description="Poly A polymerase head" evidence="10">
    <location>
        <begin position="38"/>
        <end position="166"/>
    </location>
</feature>
<keyword evidence="3 7" id="KW-0547">Nucleotide-binding</keyword>
<keyword evidence="13" id="KW-0548">Nucleotidyltransferase</keyword>
<dbReference type="SUPFAM" id="SSF81891">
    <property type="entry name" value="Poly A polymerase C-terminal region-like"/>
    <property type="match status" value="1"/>
</dbReference>
<dbReference type="InterPro" id="IPR043519">
    <property type="entry name" value="NT_sf"/>
</dbReference>
<dbReference type="AlphaFoldDB" id="A0A3E1K7F6"/>
<dbReference type="HAMAP" id="MF_00957">
    <property type="entry name" value="PolyA_pol"/>
    <property type="match status" value="1"/>
</dbReference>
<dbReference type="GO" id="GO:0005524">
    <property type="term" value="F:ATP binding"/>
    <property type="evidence" value="ECO:0007669"/>
    <property type="project" value="UniProtKB-UniRule"/>
</dbReference>
<dbReference type="OrthoDB" id="9805698at2"/>
<dbReference type="RefSeq" id="WP_116651395.1">
    <property type="nucleotide sequence ID" value="NZ_QUZK01000044.1"/>
</dbReference>
<feature type="active site" evidence="7">
    <location>
        <position position="135"/>
    </location>
</feature>
<keyword evidence="2 7" id="KW-0808">Transferase</keyword>
<dbReference type="GO" id="GO:0006397">
    <property type="term" value="P:mRNA processing"/>
    <property type="evidence" value="ECO:0007669"/>
    <property type="project" value="UniProtKB-KW"/>
</dbReference>
<feature type="active site" evidence="7">
    <location>
        <position position="56"/>
    </location>
</feature>
<comment type="similarity">
    <text evidence="7 8">Belongs to the tRNA nucleotidyltransferase/poly(A) polymerase family.</text>
</comment>
<evidence type="ECO:0000256" key="9">
    <source>
        <dbReference type="SAM" id="MobiDB-lite"/>
    </source>
</evidence>
<dbReference type="NCBIfam" id="TIGR01942">
    <property type="entry name" value="pcnB"/>
    <property type="match status" value="1"/>
</dbReference>
<protein>
    <recommendedName>
        <fullName evidence="7">Poly(A) polymerase I</fullName>
        <shortName evidence="7">PAP I</shortName>
        <ecNumber evidence="7">2.7.7.19</ecNumber>
    </recommendedName>
</protein>
<keyword evidence="5 7" id="KW-0694">RNA-binding</keyword>
<evidence type="ECO:0000256" key="5">
    <source>
        <dbReference type="ARBA" id="ARBA00022884"/>
    </source>
</evidence>
<dbReference type="InterPro" id="IPR010206">
    <property type="entry name" value="PolA_pol_I"/>
</dbReference>
<evidence type="ECO:0000256" key="8">
    <source>
        <dbReference type="RuleBase" id="RU003953"/>
    </source>
</evidence>
<dbReference type="InterPro" id="IPR052191">
    <property type="entry name" value="tRNA_ntf/polyA_polymerase_I"/>
</dbReference>
<keyword evidence="1 7" id="KW-0507">mRNA processing</keyword>
<proteinExistence type="inferred from homology"/>
<dbReference type="InterPro" id="IPR025866">
    <property type="entry name" value="PolyA_pol_arg_C_dom"/>
</dbReference>
<name>A0A3E1K7F6_9GAMM</name>
<dbReference type="InterPro" id="IPR032828">
    <property type="entry name" value="PolyA_RNA-bd"/>
</dbReference>
<reference evidence="13 14" key="1">
    <citation type="submission" date="2018-08" db="EMBL/GenBank/DDBJ databases">
        <title>Wenzhouxiangella salilacus sp. nov., a novel bacterium isolated from a saline lake in Xinjiang Province, China.</title>
        <authorList>
            <person name="Han S."/>
        </authorList>
    </citation>
    <scope>NUCLEOTIDE SEQUENCE [LARGE SCALE GENOMIC DNA]</scope>
    <source>
        <strain evidence="13 14">XDB06</strain>
    </source>
</reference>
<evidence type="ECO:0000259" key="10">
    <source>
        <dbReference type="Pfam" id="PF01743"/>
    </source>
</evidence>
<evidence type="ECO:0000256" key="6">
    <source>
        <dbReference type="ARBA" id="ARBA00023163"/>
    </source>
</evidence>
<accession>A0A3E1K7F6</accession>
<organism evidence="13 14">
    <name type="scientific">Wenzhouxiangella sediminis</name>
    <dbReference type="NCBI Taxonomy" id="1792836"/>
    <lineage>
        <taxon>Bacteria</taxon>
        <taxon>Pseudomonadati</taxon>
        <taxon>Pseudomonadota</taxon>
        <taxon>Gammaproteobacteria</taxon>
        <taxon>Chromatiales</taxon>
        <taxon>Wenzhouxiangellaceae</taxon>
        <taxon>Wenzhouxiangella</taxon>
    </lineage>
</organism>